<sequence length="263" mass="29116">MSPVLDIQLRLEGTSPTIQSSLSEVLDLPDSNSDECHLHLLTDTDIPRQGADSIEGVCLEYPHSTHREALRSARTASERYTACDTQRPRLDLLSYPLLPKRVSEGAFACVSVHSSLGASHLEQWMTPGCHCEPLGSELPLTGAHLGLEKEFMPRNKQSGLVARLTHAQKQEEARKGGNPKWRQDVNDGSVMMTSVVHTTLGVSTEIKKGLPVEGVRWLYLRTEFKAIADGRMDLGSLSLDQEMELVAVSHQVAQLKESRRCRL</sequence>
<gene>
    <name evidence="2" type="ORF">BDV28DRAFT_146634</name>
</gene>
<protein>
    <recommendedName>
        <fullName evidence="1">Acyl-CoA thioesterase-like C-terminal domain-containing protein</fullName>
    </recommendedName>
</protein>
<evidence type="ECO:0000313" key="2">
    <source>
        <dbReference type="EMBL" id="KAE8354929.1"/>
    </source>
</evidence>
<organism evidence="2 3">
    <name type="scientific">Aspergillus coremiiformis</name>
    <dbReference type="NCBI Taxonomy" id="138285"/>
    <lineage>
        <taxon>Eukaryota</taxon>
        <taxon>Fungi</taxon>
        <taxon>Dikarya</taxon>
        <taxon>Ascomycota</taxon>
        <taxon>Pezizomycotina</taxon>
        <taxon>Eurotiomycetes</taxon>
        <taxon>Eurotiomycetidae</taxon>
        <taxon>Eurotiales</taxon>
        <taxon>Aspergillaceae</taxon>
        <taxon>Aspergillus</taxon>
        <taxon>Aspergillus subgen. Circumdati</taxon>
    </lineage>
</organism>
<dbReference type="PANTHER" id="PTHR38110:SF1">
    <property type="entry name" value="THIOESTERASE DOMAIN-CONTAINING PROTEIN"/>
    <property type="match status" value="1"/>
</dbReference>
<keyword evidence="3" id="KW-1185">Reference proteome</keyword>
<evidence type="ECO:0000259" key="1">
    <source>
        <dbReference type="Pfam" id="PF20789"/>
    </source>
</evidence>
<reference evidence="3" key="1">
    <citation type="submission" date="2019-04" db="EMBL/GenBank/DDBJ databases">
        <title>Friends and foes A comparative genomics studyof 23 Aspergillus species from section Flavi.</title>
        <authorList>
            <consortium name="DOE Joint Genome Institute"/>
            <person name="Kjaerbolling I."/>
            <person name="Vesth T."/>
            <person name="Frisvad J.C."/>
            <person name="Nybo J.L."/>
            <person name="Theobald S."/>
            <person name="Kildgaard S."/>
            <person name="Isbrandt T."/>
            <person name="Kuo A."/>
            <person name="Sato A."/>
            <person name="Lyhne E.K."/>
            <person name="Kogle M.E."/>
            <person name="Wiebenga A."/>
            <person name="Kun R.S."/>
            <person name="Lubbers R.J."/>
            <person name="Makela M.R."/>
            <person name="Barry K."/>
            <person name="Chovatia M."/>
            <person name="Clum A."/>
            <person name="Daum C."/>
            <person name="Haridas S."/>
            <person name="He G."/>
            <person name="LaButti K."/>
            <person name="Lipzen A."/>
            <person name="Mondo S."/>
            <person name="Riley R."/>
            <person name="Salamov A."/>
            <person name="Simmons B.A."/>
            <person name="Magnuson J.K."/>
            <person name="Henrissat B."/>
            <person name="Mortensen U.H."/>
            <person name="Larsen T.O."/>
            <person name="Devries R.P."/>
            <person name="Grigoriev I.V."/>
            <person name="Machida M."/>
            <person name="Baker S.E."/>
            <person name="Andersen M.R."/>
        </authorList>
    </citation>
    <scope>NUCLEOTIDE SEQUENCE [LARGE SCALE GENOMIC DNA]</scope>
    <source>
        <strain evidence="3">CBS 553.77</strain>
    </source>
</reference>
<dbReference type="EMBL" id="ML739062">
    <property type="protein sequence ID" value="KAE8354929.1"/>
    <property type="molecule type" value="Genomic_DNA"/>
</dbReference>
<dbReference type="Proteomes" id="UP000327118">
    <property type="component" value="Unassembled WGS sequence"/>
</dbReference>
<accession>A0A5N6ZDT7</accession>
<dbReference type="InterPro" id="IPR052389">
    <property type="entry name" value="Sec_Metab_Biosynth-Assoc"/>
</dbReference>
<proteinExistence type="predicted"/>
<name>A0A5N6ZDT7_9EURO</name>
<dbReference type="Pfam" id="PF20789">
    <property type="entry name" value="4HBT_3C"/>
    <property type="match status" value="1"/>
</dbReference>
<dbReference type="AlphaFoldDB" id="A0A5N6ZDT7"/>
<dbReference type="PANTHER" id="PTHR38110">
    <property type="entry name" value="CHROMOSOME 23, WHOLE GENOME SHOTGUN SEQUENCE"/>
    <property type="match status" value="1"/>
</dbReference>
<dbReference type="InterPro" id="IPR049450">
    <property type="entry name" value="ACOT8-like_C"/>
</dbReference>
<feature type="domain" description="Acyl-CoA thioesterase-like C-terminal" evidence="1">
    <location>
        <begin position="168"/>
        <end position="253"/>
    </location>
</feature>
<dbReference type="OrthoDB" id="2532955at2759"/>
<evidence type="ECO:0000313" key="3">
    <source>
        <dbReference type="Proteomes" id="UP000327118"/>
    </source>
</evidence>